<accession>A0A6I6IML5</accession>
<dbReference type="AlphaFoldDB" id="A0A6I6IML5"/>
<dbReference type="GO" id="GO:0016020">
    <property type="term" value="C:membrane"/>
    <property type="evidence" value="ECO:0007669"/>
    <property type="project" value="TreeGrafter"/>
</dbReference>
<dbReference type="RefSeq" id="WP_157706480.1">
    <property type="nucleotide sequence ID" value="NZ_CP034348.1"/>
</dbReference>
<dbReference type="Gene3D" id="3.40.50.1820">
    <property type="entry name" value="alpha/beta hydrolase"/>
    <property type="match status" value="1"/>
</dbReference>
<dbReference type="Pfam" id="PF12146">
    <property type="entry name" value="Hydrolase_4"/>
    <property type="match status" value="1"/>
</dbReference>
<keyword evidence="4" id="KW-1185">Reference proteome</keyword>
<gene>
    <name evidence="3" type="ORF">EI983_05970</name>
</gene>
<dbReference type="InterPro" id="IPR029058">
    <property type="entry name" value="AB_hydrolase_fold"/>
</dbReference>
<dbReference type="SUPFAM" id="SSF53474">
    <property type="entry name" value="alpha/beta-Hydrolases"/>
    <property type="match status" value="1"/>
</dbReference>
<dbReference type="PANTHER" id="PTHR43798">
    <property type="entry name" value="MONOACYLGLYCEROL LIPASE"/>
    <property type="match status" value="1"/>
</dbReference>
<dbReference type="PANTHER" id="PTHR43798:SF33">
    <property type="entry name" value="HYDROLASE, PUTATIVE (AFU_ORTHOLOGUE AFUA_2G14860)-RELATED"/>
    <property type="match status" value="1"/>
</dbReference>
<dbReference type="GO" id="GO:0016787">
    <property type="term" value="F:hydrolase activity"/>
    <property type="evidence" value="ECO:0007669"/>
    <property type="project" value="UniProtKB-KW"/>
</dbReference>
<proteinExistence type="predicted"/>
<dbReference type="InterPro" id="IPR050266">
    <property type="entry name" value="AB_hydrolase_sf"/>
</dbReference>
<keyword evidence="1" id="KW-0732">Signal</keyword>
<dbReference type="KEGG" id="rom:EI983_05970"/>
<organism evidence="3 4">
    <name type="scientific">Roseovarius faecimaris</name>
    <dbReference type="NCBI Taxonomy" id="2494550"/>
    <lineage>
        <taxon>Bacteria</taxon>
        <taxon>Pseudomonadati</taxon>
        <taxon>Pseudomonadota</taxon>
        <taxon>Alphaproteobacteria</taxon>
        <taxon>Rhodobacterales</taxon>
        <taxon>Roseobacteraceae</taxon>
        <taxon>Roseovarius</taxon>
    </lineage>
</organism>
<dbReference type="OrthoDB" id="5416147at2"/>
<feature type="signal peptide" evidence="1">
    <location>
        <begin position="1"/>
        <end position="23"/>
    </location>
</feature>
<dbReference type="EMBL" id="CP034348">
    <property type="protein sequence ID" value="QGX97845.1"/>
    <property type="molecule type" value="Genomic_DNA"/>
</dbReference>
<reference evidence="4" key="1">
    <citation type="submission" date="2018-12" db="EMBL/GenBank/DDBJ databases">
        <title>Complete genome sequence of Roseovarius sp. MME-070.</title>
        <authorList>
            <person name="Nam Y.-D."/>
            <person name="Kang J."/>
            <person name="Chung W.-H."/>
            <person name="Park Y.S."/>
        </authorList>
    </citation>
    <scope>NUCLEOTIDE SEQUENCE [LARGE SCALE GENOMIC DNA]</scope>
    <source>
        <strain evidence="4">MME-070</strain>
    </source>
</reference>
<evidence type="ECO:0000313" key="4">
    <source>
        <dbReference type="Proteomes" id="UP000428330"/>
    </source>
</evidence>
<dbReference type="InterPro" id="IPR022742">
    <property type="entry name" value="Hydrolase_4"/>
</dbReference>
<feature type="chain" id="PRO_5026326248" evidence="1">
    <location>
        <begin position="24"/>
        <end position="324"/>
    </location>
</feature>
<feature type="domain" description="Serine aminopeptidase S33" evidence="2">
    <location>
        <begin position="80"/>
        <end position="276"/>
    </location>
</feature>
<name>A0A6I6IML5_9RHOB</name>
<dbReference type="Proteomes" id="UP000428330">
    <property type="component" value="Chromosome"/>
</dbReference>
<protein>
    <submittedName>
        <fullName evidence="3">Alpha/beta fold hydrolase</fullName>
    </submittedName>
</protein>
<keyword evidence="3" id="KW-0378">Hydrolase</keyword>
<evidence type="ECO:0000259" key="2">
    <source>
        <dbReference type="Pfam" id="PF12146"/>
    </source>
</evidence>
<sequence>MRRALRWSALILVGALAGLVAFAPHEPVDTDVSFDARLLEGGVAAYLRRVEARYDDIRPDSAKRVIWAAGQEERQTPLSIVYLHGFSASSQEIRPVPDRLSEALGANLVFTRFRGHGRSADAMAEARVADWMHDAAEALAVGRAVGEEVIVISTSTGGTVAALALSQPELAERVKGVIFVSPNFGIQNTLAPLLTWPGARHWLPLLAGERRSFEPRNPGQAAHWTTEYPSAAVFPMAAMVRHAIKQDYSRTTIPALFYYSSDDKVVRPDITAKVEAAWGGEVTRLSPVLTETDDPFAHVVAGDIMSPGNTGAATQAMLTWITGL</sequence>
<evidence type="ECO:0000313" key="3">
    <source>
        <dbReference type="EMBL" id="QGX97845.1"/>
    </source>
</evidence>
<evidence type="ECO:0000256" key="1">
    <source>
        <dbReference type="SAM" id="SignalP"/>
    </source>
</evidence>